<dbReference type="STRING" id="288705.RSal33209_0323"/>
<dbReference type="eggNOG" id="COG0213">
    <property type="taxonomic scope" value="Bacteria"/>
</dbReference>
<dbReference type="PANTHER" id="PTHR10515">
    <property type="entry name" value="THYMIDINE PHOSPHORYLASE"/>
    <property type="match status" value="1"/>
</dbReference>
<dbReference type="AlphaFoldDB" id="A9WKS1"/>
<dbReference type="GO" id="GO:0009032">
    <property type="term" value="F:thymidine phosphorylase activity"/>
    <property type="evidence" value="ECO:0007669"/>
    <property type="project" value="UniProtKB-EC"/>
</dbReference>
<sequence>MKDLAQARELAKTMVELGTDAGVKTVALLTDMSTQLGLTAGNAIEVEESVEVLAGGGPQDVIELTVRLAEEMLSAAGLHGADPAAALKDGRAMDV</sequence>
<keyword evidence="1 3" id="KW-0328">Glycosyltransferase</keyword>
<reference evidence="4" key="1">
    <citation type="journal article" date="2008" name="J. Bacteriol.">
        <title>Genome sequence of the fish pathogen Renibacterium salmoninarum suggests reductive evolution away from an environmental Arthrobacter ancestor.</title>
        <authorList>
            <person name="Wiens G.D."/>
            <person name="Rockey D.D."/>
            <person name="Wu Z."/>
            <person name="Chang J."/>
            <person name="Levy R."/>
            <person name="Crane S."/>
            <person name="Chen D.S."/>
            <person name="Capri G.R."/>
            <person name="Burnett J.R."/>
            <person name="Sudheesh P.S."/>
            <person name="Schipma M.J."/>
            <person name="Burd H."/>
            <person name="Bhattacharyya A."/>
            <person name="Rhodes L.D."/>
            <person name="Kaul R."/>
            <person name="Strom M.S."/>
        </authorList>
    </citation>
    <scope>NUCLEOTIDE SEQUENCE [LARGE SCALE GENOMIC DNA]</scope>
    <source>
        <strain evidence="4">ATCC 33209 / DSM 20767 / JCM 11484 / NBRC 15589 / NCIMB 2235</strain>
    </source>
</reference>
<dbReference type="GO" id="GO:0004645">
    <property type="term" value="F:1,4-alpha-oligoglucan phosphorylase activity"/>
    <property type="evidence" value="ECO:0007669"/>
    <property type="project" value="InterPro"/>
</dbReference>
<dbReference type="InterPro" id="IPR000053">
    <property type="entry name" value="Thymidine/pyrmidine_PPase"/>
</dbReference>
<dbReference type="EMBL" id="CP000910">
    <property type="protein sequence ID" value="ABY22079.1"/>
    <property type="molecule type" value="Genomic_DNA"/>
</dbReference>
<gene>
    <name evidence="3" type="ordered locus">RSal33209_0323</name>
</gene>
<keyword evidence="4" id="KW-1185">Reference proteome</keyword>
<evidence type="ECO:0000256" key="1">
    <source>
        <dbReference type="ARBA" id="ARBA00022676"/>
    </source>
</evidence>
<dbReference type="GO" id="GO:0006206">
    <property type="term" value="P:pyrimidine nucleobase metabolic process"/>
    <property type="evidence" value="ECO:0007669"/>
    <property type="project" value="InterPro"/>
</dbReference>
<dbReference type="Gene3D" id="3.40.1030.10">
    <property type="entry name" value="Nucleoside phosphorylase/phosphoribosyltransferase catalytic domain"/>
    <property type="match status" value="1"/>
</dbReference>
<accession>A9WKS1</accession>
<evidence type="ECO:0000313" key="3">
    <source>
        <dbReference type="EMBL" id="ABY22079.1"/>
    </source>
</evidence>
<dbReference type="HOGENOM" id="CLU_2370775_0_0_11"/>
<proteinExistence type="predicted"/>
<dbReference type="EC" id="2.4.2.4" evidence="3"/>
<dbReference type="InterPro" id="IPR035902">
    <property type="entry name" value="Nuc_phospho_transferase"/>
</dbReference>
<dbReference type="SUPFAM" id="SSF52418">
    <property type="entry name" value="Nucleoside phosphorylase/phosphoribosyltransferase catalytic domain"/>
    <property type="match status" value="1"/>
</dbReference>
<evidence type="ECO:0000256" key="2">
    <source>
        <dbReference type="ARBA" id="ARBA00022679"/>
    </source>
</evidence>
<dbReference type="SMR" id="A9WKS1"/>
<evidence type="ECO:0000313" key="4">
    <source>
        <dbReference type="Proteomes" id="UP000002007"/>
    </source>
</evidence>
<dbReference type="KEGG" id="rsa:RSal33209_0323"/>
<dbReference type="Proteomes" id="UP000002007">
    <property type="component" value="Chromosome"/>
</dbReference>
<dbReference type="PANTHER" id="PTHR10515:SF0">
    <property type="entry name" value="THYMIDINE PHOSPHORYLASE"/>
    <property type="match status" value="1"/>
</dbReference>
<name>A9WKS1_RENSM</name>
<organism evidence="3 4">
    <name type="scientific">Renibacterium salmoninarum (strain ATCC 33209 / DSM 20767 / JCM 11484 / NBRC 15589 / NCIMB 2235)</name>
    <dbReference type="NCBI Taxonomy" id="288705"/>
    <lineage>
        <taxon>Bacteria</taxon>
        <taxon>Bacillati</taxon>
        <taxon>Actinomycetota</taxon>
        <taxon>Actinomycetes</taxon>
        <taxon>Micrococcales</taxon>
        <taxon>Micrococcaceae</taxon>
        <taxon>Renibacterium</taxon>
    </lineage>
</organism>
<protein>
    <submittedName>
        <fullName evidence="3">Thymidine phosphorylase</fullName>
        <ecNumber evidence="3">2.4.2.4</ecNumber>
    </submittedName>
</protein>
<dbReference type="GO" id="GO:0005829">
    <property type="term" value="C:cytosol"/>
    <property type="evidence" value="ECO:0007669"/>
    <property type="project" value="TreeGrafter"/>
</dbReference>
<keyword evidence="2 3" id="KW-0808">Transferase</keyword>